<organism evidence="1 2">
    <name type="scientific">Larinioides sclopetarius</name>
    <dbReference type="NCBI Taxonomy" id="280406"/>
    <lineage>
        <taxon>Eukaryota</taxon>
        <taxon>Metazoa</taxon>
        <taxon>Ecdysozoa</taxon>
        <taxon>Arthropoda</taxon>
        <taxon>Chelicerata</taxon>
        <taxon>Arachnida</taxon>
        <taxon>Araneae</taxon>
        <taxon>Araneomorphae</taxon>
        <taxon>Entelegynae</taxon>
        <taxon>Araneoidea</taxon>
        <taxon>Araneidae</taxon>
        <taxon>Larinioides</taxon>
    </lineage>
</organism>
<evidence type="ECO:0000313" key="2">
    <source>
        <dbReference type="Proteomes" id="UP001497382"/>
    </source>
</evidence>
<name>A0AAV2B9G0_9ARAC</name>
<reference evidence="1 2" key="1">
    <citation type="submission" date="2024-04" db="EMBL/GenBank/DDBJ databases">
        <authorList>
            <person name="Rising A."/>
            <person name="Reimegard J."/>
            <person name="Sonavane S."/>
            <person name="Akerstrom W."/>
            <person name="Nylinder S."/>
            <person name="Hedman E."/>
            <person name="Kallberg Y."/>
        </authorList>
    </citation>
    <scope>NUCLEOTIDE SEQUENCE [LARGE SCALE GENOMIC DNA]</scope>
</reference>
<dbReference type="AlphaFoldDB" id="A0AAV2B9G0"/>
<evidence type="ECO:0000313" key="1">
    <source>
        <dbReference type="EMBL" id="CAL1292861.1"/>
    </source>
</evidence>
<dbReference type="EMBL" id="CAXIEN010000314">
    <property type="protein sequence ID" value="CAL1292861.1"/>
    <property type="molecule type" value="Genomic_DNA"/>
</dbReference>
<sequence>MSTSLIALQLYVQTLRFCDDCPDNVPCLYQLHCSRSKSPASTILTKHCSCKLRSQSSRTISLIQF</sequence>
<protein>
    <submittedName>
        <fullName evidence="1">Uncharacterized protein</fullName>
    </submittedName>
</protein>
<dbReference type="Proteomes" id="UP001497382">
    <property type="component" value="Unassembled WGS sequence"/>
</dbReference>
<accession>A0AAV2B9G0</accession>
<keyword evidence="2" id="KW-1185">Reference proteome</keyword>
<comment type="caution">
    <text evidence="1">The sequence shown here is derived from an EMBL/GenBank/DDBJ whole genome shotgun (WGS) entry which is preliminary data.</text>
</comment>
<proteinExistence type="predicted"/>
<gene>
    <name evidence="1" type="ORF">LARSCL_LOCUS17884</name>
</gene>